<dbReference type="PANTHER" id="PTHR46401">
    <property type="entry name" value="GLYCOSYLTRANSFERASE WBBK-RELATED"/>
    <property type="match status" value="1"/>
</dbReference>
<gene>
    <name evidence="3" type="ORF">H3232_07135</name>
</gene>
<evidence type="ECO:0000313" key="3">
    <source>
        <dbReference type="EMBL" id="MBA5746957.1"/>
    </source>
</evidence>
<dbReference type="SUPFAM" id="SSF53756">
    <property type="entry name" value="UDP-Glycosyltransferase/glycogen phosphorylase"/>
    <property type="match status" value="1"/>
</dbReference>
<dbReference type="EMBL" id="JACGAN010000011">
    <property type="protein sequence ID" value="MBA5746957.1"/>
    <property type="molecule type" value="Genomic_DNA"/>
</dbReference>
<accession>A0ABR5ZZC4</accession>
<dbReference type="InterPro" id="IPR001296">
    <property type="entry name" value="Glyco_trans_1"/>
</dbReference>
<keyword evidence="1" id="KW-0808">Transferase</keyword>
<dbReference type="Gene3D" id="3.40.50.2000">
    <property type="entry name" value="Glycogen Phosphorylase B"/>
    <property type="match status" value="2"/>
</dbReference>
<sequence>MHVLHIAPIDFSGHSGLSTVIPEIIEHQNKRNNFSATLLLSKKVDKEVIKKQENSKHFRILDYSYAKEFQLNRLLSILDSIDLVIFHSTYIPLHYKISKILRENNIPYILVPHGGMTKYAHNRKRIKKKIGDYLFFNKLIRYSERIQYLSEEEAKNSSFWDKKYFVVPNAISQNSESTSLDTEAKHPFIFTSISRLDIANKGLDIQIEAISKIKGSFLEHNAQMHIYGPSINGSRKNLDDMVKELDLGNIVFIHDPVYGEEKNKVLKVTSVFTLLSKSEGQSMGVLEALSMGIPCLITPGVNLNAVIKRYKFGWLVQDNSDSVAKTMKNILENKVLAPSLGINGIEFVDRFHNWDQSTNLAIENYNEIIDR</sequence>
<name>A0ABR5ZZC4_9LACT</name>
<proteinExistence type="predicted"/>
<evidence type="ECO:0000313" key="4">
    <source>
        <dbReference type="Proteomes" id="UP000540056"/>
    </source>
</evidence>
<feature type="domain" description="Glycosyl transferase family 1" evidence="2">
    <location>
        <begin position="185"/>
        <end position="344"/>
    </location>
</feature>
<evidence type="ECO:0000259" key="2">
    <source>
        <dbReference type="Pfam" id="PF00534"/>
    </source>
</evidence>
<dbReference type="RefSeq" id="WP_182023510.1">
    <property type="nucleotide sequence ID" value="NZ_JACGAM010000012.1"/>
</dbReference>
<dbReference type="Pfam" id="PF00534">
    <property type="entry name" value="Glycos_transf_1"/>
    <property type="match status" value="1"/>
</dbReference>
<dbReference type="Proteomes" id="UP000540056">
    <property type="component" value="Unassembled WGS sequence"/>
</dbReference>
<protein>
    <submittedName>
        <fullName evidence="3">Glycosyltransferase</fullName>
    </submittedName>
</protein>
<keyword evidence="4" id="KW-1185">Reference proteome</keyword>
<organism evidence="3 4">
    <name type="scientific">Aerococcus urinaeequi</name>
    <dbReference type="NCBI Taxonomy" id="51665"/>
    <lineage>
        <taxon>Bacteria</taxon>
        <taxon>Bacillati</taxon>
        <taxon>Bacillota</taxon>
        <taxon>Bacilli</taxon>
        <taxon>Lactobacillales</taxon>
        <taxon>Aerococcaceae</taxon>
        <taxon>Aerococcus</taxon>
    </lineage>
</organism>
<evidence type="ECO:0000256" key="1">
    <source>
        <dbReference type="ARBA" id="ARBA00022679"/>
    </source>
</evidence>
<dbReference type="PANTHER" id="PTHR46401:SF2">
    <property type="entry name" value="GLYCOSYLTRANSFERASE WBBK-RELATED"/>
    <property type="match status" value="1"/>
</dbReference>
<reference evidence="3 4" key="1">
    <citation type="submission" date="2020-07" db="EMBL/GenBank/DDBJ databases">
        <title>Draft Genome Sequences of Lactobacillales Isolated from the International Space Station.</title>
        <authorList>
            <person name="Bharadwaj A.R."/>
            <person name="Singh N.K."/>
            <person name="Wood J.M."/>
            <person name="Debieu M."/>
            <person name="O'Hara N.B."/>
            <person name="Karouia F."/>
            <person name="Mason C.E."/>
            <person name="Venkateswaran K."/>
        </authorList>
    </citation>
    <scope>NUCLEOTIDE SEQUENCE [LARGE SCALE GENOMIC DNA]</scope>
    <source>
        <strain evidence="3 4">151250015-1-258-55</strain>
    </source>
</reference>
<comment type="caution">
    <text evidence="3">The sequence shown here is derived from an EMBL/GenBank/DDBJ whole genome shotgun (WGS) entry which is preliminary data.</text>
</comment>